<dbReference type="Proteomes" id="UP000009168">
    <property type="component" value="Unassembled WGS sequence"/>
</dbReference>
<keyword evidence="2" id="KW-1185">Reference proteome</keyword>
<dbReference type="KEGG" id="tet:TTHERM_00705160"/>
<protein>
    <submittedName>
        <fullName evidence="1">Uncharacterized protein</fullName>
    </submittedName>
</protein>
<dbReference type="RefSeq" id="XP_001010945.2">
    <property type="nucleotide sequence ID" value="XM_001010945.3"/>
</dbReference>
<accession>I7M0P8</accession>
<gene>
    <name evidence="1" type="ORF">TTHERM_00705160</name>
</gene>
<dbReference type="EMBL" id="GG662794">
    <property type="protein sequence ID" value="EAR90700.2"/>
    <property type="molecule type" value="Genomic_DNA"/>
</dbReference>
<dbReference type="GeneID" id="7840173"/>
<dbReference type="InParanoid" id="I7M0P8"/>
<sequence length="223" mass="26794">MTQFPQSYLLFYQISLGSYQLFTFTKQIPKITKFYFFTILSQKQKRKSNLKYKTILILTLQTSIILLTVKKLVYSKDTRNQIKFNYQSYQKSNRNLKKVYHFFLNIQRTQQVLNQAIGLEALQQHFLTQAQIPTLCQVQQYANNIYRQLLNSQVFTFPSYQIQLQQCLLQERQQIDIKYGLMFITLYLFQLFQEQSFQYIKSQLQHFAQQAQLTVQGLLQNFH</sequence>
<evidence type="ECO:0000313" key="1">
    <source>
        <dbReference type="EMBL" id="EAR90700.2"/>
    </source>
</evidence>
<dbReference type="AlphaFoldDB" id="I7M0P8"/>
<organism evidence="1 2">
    <name type="scientific">Tetrahymena thermophila (strain SB210)</name>
    <dbReference type="NCBI Taxonomy" id="312017"/>
    <lineage>
        <taxon>Eukaryota</taxon>
        <taxon>Sar</taxon>
        <taxon>Alveolata</taxon>
        <taxon>Ciliophora</taxon>
        <taxon>Intramacronucleata</taxon>
        <taxon>Oligohymenophorea</taxon>
        <taxon>Hymenostomatida</taxon>
        <taxon>Tetrahymenina</taxon>
        <taxon>Tetrahymenidae</taxon>
        <taxon>Tetrahymena</taxon>
    </lineage>
</organism>
<evidence type="ECO:0000313" key="2">
    <source>
        <dbReference type="Proteomes" id="UP000009168"/>
    </source>
</evidence>
<proteinExistence type="predicted"/>
<reference evidence="2" key="1">
    <citation type="journal article" date="2006" name="PLoS Biol.">
        <title>Macronuclear genome sequence of the ciliate Tetrahymena thermophila, a model eukaryote.</title>
        <authorList>
            <person name="Eisen J.A."/>
            <person name="Coyne R.S."/>
            <person name="Wu M."/>
            <person name="Wu D."/>
            <person name="Thiagarajan M."/>
            <person name="Wortman J.R."/>
            <person name="Badger J.H."/>
            <person name="Ren Q."/>
            <person name="Amedeo P."/>
            <person name="Jones K.M."/>
            <person name="Tallon L.J."/>
            <person name="Delcher A.L."/>
            <person name="Salzberg S.L."/>
            <person name="Silva J.C."/>
            <person name="Haas B.J."/>
            <person name="Majoros W.H."/>
            <person name="Farzad M."/>
            <person name="Carlton J.M."/>
            <person name="Smith R.K. Jr."/>
            <person name="Garg J."/>
            <person name="Pearlman R.E."/>
            <person name="Karrer K.M."/>
            <person name="Sun L."/>
            <person name="Manning G."/>
            <person name="Elde N.C."/>
            <person name="Turkewitz A.P."/>
            <person name="Asai D.J."/>
            <person name="Wilkes D.E."/>
            <person name="Wang Y."/>
            <person name="Cai H."/>
            <person name="Collins K."/>
            <person name="Stewart B.A."/>
            <person name="Lee S.R."/>
            <person name="Wilamowska K."/>
            <person name="Weinberg Z."/>
            <person name="Ruzzo W.L."/>
            <person name="Wloga D."/>
            <person name="Gaertig J."/>
            <person name="Frankel J."/>
            <person name="Tsao C.-C."/>
            <person name="Gorovsky M.A."/>
            <person name="Keeling P.J."/>
            <person name="Waller R.F."/>
            <person name="Patron N.J."/>
            <person name="Cherry J.M."/>
            <person name="Stover N.A."/>
            <person name="Krieger C.J."/>
            <person name="del Toro C."/>
            <person name="Ryder H.F."/>
            <person name="Williamson S.C."/>
            <person name="Barbeau R.A."/>
            <person name="Hamilton E.P."/>
            <person name="Orias E."/>
        </authorList>
    </citation>
    <scope>NUCLEOTIDE SEQUENCE [LARGE SCALE GENOMIC DNA]</scope>
    <source>
        <strain evidence="2">SB210</strain>
    </source>
</reference>
<name>I7M0P8_TETTS</name>